<accession>X1A0C8</accession>
<dbReference type="AlphaFoldDB" id="X1A0C8"/>
<feature type="transmembrane region" description="Helical" evidence="1">
    <location>
        <begin position="60"/>
        <end position="81"/>
    </location>
</feature>
<feature type="non-terminal residue" evidence="2">
    <location>
        <position position="85"/>
    </location>
</feature>
<organism evidence="2">
    <name type="scientific">marine sediment metagenome</name>
    <dbReference type="NCBI Taxonomy" id="412755"/>
    <lineage>
        <taxon>unclassified sequences</taxon>
        <taxon>metagenomes</taxon>
        <taxon>ecological metagenomes</taxon>
    </lineage>
</organism>
<name>X1A0C8_9ZZZZ</name>
<proteinExistence type="predicted"/>
<evidence type="ECO:0000256" key="1">
    <source>
        <dbReference type="SAM" id="Phobius"/>
    </source>
</evidence>
<gene>
    <name evidence="2" type="ORF">S01H4_28947</name>
</gene>
<sequence length="85" mass="9326">MPYTEIADWSGNTSEGVQTLFAYVADVVPLFIPFLLISLFMIILLGSFFSQRRLSGRAHFAGSFAVAGYVTFIAAISLTLMENVI</sequence>
<evidence type="ECO:0000313" key="2">
    <source>
        <dbReference type="EMBL" id="GAG75545.1"/>
    </source>
</evidence>
<protein>
    <submittedName>
        <fullName evidence="2">Uncharacterized protein</fullName>
    </submittedName>
</protein>
<keyword evidence="1" id="KW-0812">Transmembrane</keyword>
<comment type="caution">
    <text evidence="2">The sequence shown here is derived from an EMBL/GenBank/DDBJ whole genome shotgun (WGS) entry which is preliminary data.</text>
</comment>
<dbReference type="EMBL" id="BART01014568">
    <property type="protein sequence ID" value="GAG75545.1"/>
    <property type="molecule type" value="Genomic_DNA"/>
</dbReference>
<reference evidence="2" key="1">
    <citation type="journal article" date="2014" name="Front. Microbiol.">
        <title>High frequency of phylogenetically diverse reductive dehalogenase-homologous genes in deep subseafloor sedimentary metagenomes.</title>
        <authorList>
            <person name="Kawai M."/>
            <person name="Futagami T."/>
            <person name="Toyoda A."/>
            <person name="Takaki Y."/>
            <person name="Nishi S."/>
            <person name="Hori S."/>
            <person name="Arai W."/>
            <person name="Tsubouchi T."/>
            <person name="Morono Y."/>
            <person name="Uchiyama I."/>
            <person name="Ito T."/>
            <person name="Fujiyama A."/>
            <person name="Inagaki F."/>
            <person name="Takami H."/>
        </authorList>
    </citation>
    <scope>NUCLEOTIDE SEQUENCE</scope>
    <source>
        <strain evidence="2">Expedition CK06-06</strain>
    </source>
</reference>
<keyword evidence="1" id="KW-0472">Membrane</keyword>
<keyword evidence="1" id="KW-1133">Transmembrane helix</keyword>
<feature type="transmembrane region" description="Helical" evidence="1">
    <location>
        <begin position="20"/>
        <end position="48"/>
    </location>
</feature>